<comment type="similarity">
    <text evidence="3">In the N-terminal section; belongs to the NADH:flavin oxidoreductase/NADH oxidase family.</text>
</comment>
<keyword evidence="5" id="KW-0288">FMN</keyword>
<sequence>MSQYKYLFTPFSIGKVTLKNRIVFQPHNEAMTNEDGTPNERHMLYYTERAKGGVGLVITYGIACTPEGKMSDRYLHGWDPAIVPMLAKYAEQVHKYDCKMFGQITHAGHTTLYKSPQILYAPTQMPEPSSQVNTKEVEIEDIKEIIVGFAKTAYNFKKAGFDGVEIKVAHDGLLRPFVSEFFNRRKDEYGGSFENRMRFPLEVLGAIREACGPDFPVGIRLCLDEFTPWGYNLDYGLKIAKTFEESGLVAYINTDAGTFSSFYMEIPPMAVPPGFAVYMAAALKETIKLPVVAFGRINDPVQAEKILADGHADLIGMARPLICDPELPNKAREGREEEIRHCVACNDGCIYQVMYDKPLRCIQNPAAGREKTLGIGTLKPAEKKKKVLVVGGGVAGLKTSEIAAKRGHRIILVEKSAELGGQVLLASKYPSRSELIEVTSHLEKEIKRLGVEVRQNIEATVDYVLAQNPDAVVVATGSSSAKLNINGAEQENVMDIYTAFKHLGKIGNQVMIIDINGHWKAAGMVEMLASEGKHIKVVTPLDLFGANLEPSNRVMLYQRLMPNSNVVMTPFHAVTAIKGNIATIKNLYSGTETEIGPYDTFIYVIHNRSHDELYFALKGKVSELYRVGDCLAPRMIEQAIFDGETVGRKL</sequence>
<dbReference type="Gene3D" id="3.20.20.70">
    <property type="entry name" value="Aldolase class I"/>
    <property type="match status" value="1"/>
</dbReference>
<dbReference type="Gene3D" id="3.40.50.720">
    <property type="entry name" value="NAD(P)-binding Rossmann-like Domain"/>
    <property type="match status" value="1"/>
</dbReference>
<gene>
    <name evidence="12" type="ORF">MOST_06300</name>
</gene>
<evidence type="ECO:0000256" key="9">
    <source>
        <dbReference type="ARBA" id="ARBA00023014"/>
    </source>
</evidence>
<dbReference type="GO" id="GO:0016491">
    <property type="term" value="F:oxidoreductase activity"/>
    <property type="evidence" value="ECO:0007669"/>
    <property type="project" value="UniProtKB-KW"/>
</dbReference>
<dbReference type="SUPFAM" id="SSF51905">
    <property type="entry name" value="FAD/NAD(P)-binding domain"/>
    <property type="match status" value="1"/>
</dbReference>
<keyword evidence="13" id="KW-1185">Reference proteome</keyword>
<evidence type="ECO:0000256" key="8">
    <source>
        <dbReference type="ARBA" id="ARBA00023004"/>
    </source>
</evidence>
<dbReference type="InterPro" id="IPR013785">
    <property type="entry name" value="Aldolase_TIM"/>
</dbReference>
<dbReference type="PANTHER" id="PTHR42917:SF2">
    <property type="entry name" value="2,4-DIENOYL-COA REDUCTASE [(2E)-ENOYL-COA-PRODUCING]"/>
    <property type="match status" value="1"/>
</dbReference>
<evidence type="ECO:0000256" key="6">
    <source>
        <dbReference type="ARBA" id="ARBA00022723"/>
    </source>
</evidence>
<dbReference type="RefSeq" id="WP_054935819.1">
    <property type="nucleotide sequence ID" value="NZ_PVXL01000022.1"/>
</dbReference>
<dbReference type="InterPro" id="IPR051793">
    <property type="entry name" value="NADH:flavin_oxidoreductase"/>
</dbReference>
<dbReference type="AlphaFoldDB" id="A0A9X7J4H8"/>
<evidence type="ECO:0000256" key="7">
    <source>
        <dbReference type="ARBA" id="ARBA00023002"/>
    </source>
</evidence>
<keyword evidence="6" id="KW-0479">Metal-binding</keyword>
<keyword evidence="7 12" id="KW-0560">Oxidoreductase</keyword>
<evidence type="ECO:0000256" key="3">
    <source>
        <dbReference type="ARBA" id="ARBA00011048"/>
    </source>
</evidence>
<dbReference type="Pfam" id="PF00724">
    <property type="entry name" value="Oxidored_FMN"/>
    <property type="match status" value="1"/>
</dbReference>
<dbReference type="Gene3D" id="3.50.50.60">
    <property type="entry name" value="FAD/NAD(P)-binding domain"/>
    <property type="match status" value="1"/>
</dbReference>
<dbReference type="EC" id="1.-.-.-" evidence="12"/>
<protein>
    <submittedName>
        <fullName evidence="12">NADH oxidase</fullName>
        <ecNumber evidence="12">1.-.-.-</ecNumber>
    </submittedName>
</protein>
<keyword evidence="9" id="KW-0411">Iron-sulfur</keyword>
<dbReference type="Pfam" id="PF07992">
    <property type="entry name" value="Pyr_redox_2"/>
    <property type="match status" value="1"/>
</dbReference>
<dbReference type="SUPFAM" id="SSF51395">
    <property type="entry name" value="FMN-linked oxidoreductases"/>
    <property type="match status" value="1"/>
</dbReference>
<dbReference type="InterPro" id="IPR001155">
    <property type="entry name" value="OxRdtase_FMN_N"/>
</dbReference>
<evidence type="ECO:0000259" key="11">
    <source>
        <dbReference type="Pfam" id="PF07992"/>
    </source>
</evidence>
<evidence type="ECO:0000256" key="5">
    <source>
        <dbReference type="ARBA" id="ARBA00022643"/>
    </source>
</evidence>
<dbReference type="PRINTS" id="PR00368">
    <property type="entry name" value="FADPNR"/>
</dbReference>
<dbReference type="InterPro" id="IPR036188">
    <property type="entry name" value="FAD/NAD-bd_sf"/>
</dbReference>
<evidence type="ECO:0000256" key="4">
    <source>
        <dbReference type="ARBA" id="ARBA00022630"/>
    </source>
</evidence>
<dbReference type="Proteomes" id="UP000239430">
    <property type="component" value="Unassembled WGS sequence"/>
</dbReference>
<reference evidence="12 13" key="1">
    <citation type="submission" date="2018-03" db="EMBL/GenBank/DDBJ databases">
        <title>Genome sequence of Moorella stamsii DSM 26217.</title>
        <authorList>
            <person name="Poehlein A."/>
            <person name="Daniel R."/>
        </authorList>
    </citation>
    <scope>NUCLEOTIDE SEQUENCE [LARGE SCALE GENOMIC DNA]</scope>
    <source>
        <strain evidence="13">DSM 26217</strain>
    </source>
</reference>
<accession>A0A9X7J4H8</accession>
<comment type="cofactor">
    <cofactor evidence="1">
        <name>FMN</name>
        <dbReference type="ChEBI" id="CHEBI:58210"/>
    </cofactor>
</comment>
<keyword evidence="4" id="KW-0285">Flavoprotein</keyword>
<evidence type="ECO:0000313" key="12">
    <source>
        <dbReference type="EMBL" id="PRR76254.1"/>
    </source>
</evidence>
<dbReference type="PANTHER" id="PTHR42917">
    <property type="entry name" value="2,4-DIENOYL-COA REDUCTASE"/>
    <property type="match status" value="1"/>
</dbReference>
<organism evidence="12 13">
    <name type="scientific">Neomoorella stamsii</name>
    <dbReference type="NCBI Taxonomy" id="1266720"/>
    <lineage>
        <taxon>Bacteria</taxon>
        <taxon>Bacillati</taxon>
        <taxon>Bacillota</taxon>
        <taxon>Clostridia</taxon>
        <taxon>Neomoorellales</taxon>
        <taxon>Neomoorellaceae</taxon>
        <taxon>Neomoorella</taxon>
    </lineage>
</organism>
<evidence type="ECO:0000259" key="10">
    <source>
        <dbReference type="Pfam" id="PF00724"/>
    </source>
</evidence>
<comment type="cofactor">
    <cofactor evidence="2">
        <name>[4Fe-4S] cluster</name>
        <dbReference type="ChEBI" id="CHEBI:49883"/>
    </cofactor>
</comment>
<dbReference type="GO" id="GO:0046872">
    <property type="term" value="F:metal ion binding"/>
    <property type="evidence" value="ECO:0007669"/>
    <property type="project" value="UniProtKB-KW"/>
</dbReference>
<comment type="caution">
    <text evidence="12">The sequence shown here is derived from an EMBL/GenBank/DDBJ whole genome shotgun (WGS) entry which is preliminary data.</text>
</comment>
<dbReference type="EMBL" id="PVXL01000022">
    <property type="protein sequence ID" value="PRR76254.1"/>
    <property type="molecule type" value="Genomic_DNA"/>
</dbReference>
<dbReference type="GO" id="GO:0051536">
    <property type="term" value="F:iron-sulfur cluster binding"/>
    <property type="evidence" value="ECO:0007669"/>
    <property type="project" value="UniProtKB-KW"/>
</dbReference>
<dbReference type="InterPro" id="IPR023753">
    <property type="entry name" value="FAD/NAD-binding_dom"/>
</dbReference>
<name>A0A9X7J4H8_9FIRM</name>
<evidence type="ECO:0000256" key="1">
    <source>
        <dbReference type="ARBA" id="ARBA00001917"/>
    </source>
</evidence>
<dbReference type="SUPFAM" id="SSF51971">
    <property type="entry name" value="Nucleotide-binding domain"/>
    <property type="match status" value="1"/>
</dbReference>
<feature type="domain" description="FAD/NAD(P)-binding" evidence="11">
    <location>
        <begin position="385"/>
        <end position="605"/>
    </location>
</feature>
<evidence type="ECO:0000256" key="2">
    <source>
        <dbReference type="ARBA" id="ARBA00001966"/>
    </source>
</evidence>
<feature type="domain" description="NADH:flavin oxidoreductase/NADH oxidase N-terminal" evidence="10">
    <location>
        <begin position="7"/>
        <end position="337"/>
    </location>
</feature>
<dbReference type="GO" id="GO:0010181">
    <property type="term" value="F:FMN binding"/>
    <property type="evidence" value="ECO:0007669"/>
    <property type="project" value="InterPro"/>
</dbReference>
<keyword evidence="8" id="KW-0408">Iron</keyword>
<proteinExistence type="inferred from homology"/>
<evidence type="ECO:0000313" key="13">
    <source>
        <dbReference type="Proteomes" id="UP000239430"/>
    </source>
</evidence>